<dbReference type="OrthoDB" id="9816185at2"/>
<dbReference type="RefSeq" id="WP_016659301.1">
    <property type="nucleotide sequence ID" value="NZ_KI530754.1"/>
</dbReference>
<proteinExistence type="predicted"/>
<dbReference type="EMBL" id="AYET01000002">
    <property type="protein sequence ID" value="ESK48751.1"/>
    <property type="molecule type" value="Genomic_DNA"/>
</dbReference>
<keyword evidence="2" id="KW-1185">Reference proteome</keyword>
<protein>
    <submittedName>
        <fullName evidence="1">Uncharacterized protein</fullName>
    </submittedName>
</protein>
<accession>V2UJH4</accession>
<organism evidence="1 2">
    <name type="scientific">Acinetobacter indicus CIP 110367</name>
    <dbReference type="NCBI Taxonomy" id="1341679"/>
    <lineage>
        <taxon>Bacteria</taxon>
        <taxon>Pseudomonadati</taxon>
        <taxon>Pseudomonadota</taxon>
        <taxon>Gammaproteobacteria</taxon>
        <taxon>Moraxellales</taxon>
        <taxon>Moraxellaceae</taxon>
        <taxon>Acinetobacter</taxon>
    </lineage>
</organism>
<name>V2UJH4_9GAMM</name>
<dbReference type="Gene3D" id="1.10.30.50">
    <property type="match status" value="1"/>
</dbReference>
<reference evidence="1 2" key="1">
    <citation type="submission" date="2013-10" db="EMBL/GenBank/DDBJ databases">
        <title>The Genome Sequence of Acinetobacter indicus CIP 110367.</title>
        <authorList>
            <consortium name="The Broad Institute Genomics Platform"/>
            <consortium name="The Broad Institute Genome Sequencing Center for Infectious Disease"/>
            <person name="Cerqueira G."/>
            <person name="Feldgarden M."/>
            <person name="Courvalin P."/>
            <person name="Grillot-Courvalin C."/>
            <person name="Clermont D."/>
            <person name="Rocha E."/>
            <person name="Yoon E.-J."/>
            <person name="Nemec A."/>
            <person name="Young S.K."/>
            <person name="Zeng Q."/>
            <person name="Gargeya S."/>
            <person name="Fitzgerald M."/>
            <person name="Abouelleil A."/>
            <person name="Alvarado L."/>
            <person name="Berlin A.M."/>
            <person name="Chapman S.B."/>
            <person name="Gainer-Dewar J."/>
            <person name="Goldberg J."/>
            <person name="Gnerre S."/>
            <person name="Griggs A."/>
            <person name="Gujja S."/>
            <person name="Hansen M."/>
            <person name="Howarth C."/>
            <person name="Imamovic A."/>
            <person name="Ireland A."/>
            <person name="Larimer J."/>
            <person name="McCowan C."/>
            <person name="Murphy C."/>
            <person name="Pearson M."/>
            <person name="Poon T.W."/>
            <person name="Priest M."/>
            <person name="Roberts A."/>
            <person name="Saif S."/>
            <person name="Shea T."/>
            <person name="Sykes S."/>
            <person name="Wortman J."/>
            <person name="Nusbaum C."/>
            <person name="Birren B."/>
        </authorList>
    </citation>
    <scope>NUCLEOTIDE SEQUENCE [LARGE SCALE GENOMIC DNA]</scope>
    <source>
        <strain evidence="1 2">CIP 110367</strain>
    </source>
</reference>
<dbReference type="HOGENOM" id="CLU_1514752_0_0_6"/>
<dbReference type="eggNOG" id="COG1403">
    <property type="taxonomic scope" value="Bacteria"/>
</dbReference>
<evidence type="ECO:0000313" key="1">
    <source>
        <dbReference type="EMBL" id="ESK48751.1"/>
    </source>
</evidence>
<comment type="caution">
    <text evidence="1">The sequence shown here is derived from an EMBL/GenBank/DDBJ whole genome shotgun (WGS) entry which is preliminary data.</text>
</comment>
<dbReference type="Proteomes" id="UP000018415">
    <property type="component" value="Unassembled WGS sequence"/>
</dbReference>
<evidence type="ECO:0000313" key="2">
    <source>
        <dbReference type="Proteomes" id="UP000018415"/>
    </source>
</evidence>
<sequence length="177" mass="21356">MNFDQYICNYSGCRCSNQIWKCERFKSLKIKYKELLKVKFQNSCAYCQRALAHDENIIIDLEHVLPKAEYKKYIFNLTNLTISCRRCNTAPRKGRRKDFIVNNHLGSQYSINDFSAQNYKFIHPNLEDVTQFYELNLLQKGRRKYLRYELKNWHPKREYTIEFFKLKEIEVGSLSCH</sequence>
<gene>
    <name evidence="1" type="ORF">P253_01402</name>
</gene>
<dbReference type="AlphaFoldDB" id="V2UJH4"/>